<dbReference type="PANTHER" id="PTHR28620:SF1">
    <property type="entry name" value="CENP-V_GFA DOMAIN-CONTAINING PROTEIN"/>
    <property type="match status" value="1"/>
</dbReference>
<evidence type="ECO:0000259" key="4">
    <source>
        <dbReference type="PROSITE" id="PS51891"/>
    </source>
</evidence>
<dbReference type="GO" id="GO:0016846">
    <property type="term" value="F:carbon-sulfur lyase activity"/>
    <property type="evidence" value="ECO:0007669"/>
    <property type="project" value="InterPro"/>
</dbReference>
<dbReference type="InterPro" id="IPR052355">
    <property type="entry name" value="CENP-V-like"/>
</dbReference>
<evidence type="ECO:0000313" key="6">
    <source>
        <dbReference type="Proteomes" id="UP001302812"/>
    </source>
</evidence>
<dbReference type="InterPro" id="IPR011057">
    <property type="entry name" value="Mss4-like_sf"/>
</dbReference>
<keyword evidence="6" id="KW-1185">Reference proteome</keyword>
<reference evidence="5" key="1">
    <citation type="journal article" date="2023" name="Mol. Phylogenet. Evol.">
        <title>Genome-scale phylogeny and comparative genomics of the fungal order Sordariales.</title>
        <authorList>
            <person name="Hensen N."/>
            <person name="Bonometti L."/>
            <person name="Westerberg I."/>
            <person name="Brannstrom I.O."/>
            <person name="Guillou S."/>
            <person name="Cros-Aarteil S."/>
            <person name="Calhoun S."/>
            <person name="Haridas S."/>
            <person name="Kuo A."/>
            <person name="Mondo S."/>
            <person name="Pangilinan J."/>
            <person name="Riley R."/>
            <person name="LaButti K."/>
            <person name="Andreopoulos B."/>
            <person name="Lipzen A."/>
            <person name="Chen C."/>
            <person name="Yan M."/>
            <person name="Daum C."/>
            <person name="Ng V."/>
            <person name="Clum A."/>
            <person name="Steindorff A."/>
            <person name="Ohm R.A."/>
            <person name="Martin F."/>
            <person name="Silar P."/>
            <person name="Natvig D.O."/>
            <person name="Lalanne C."/>
            <person name="Gautier V."/>
            <person name="Ament-Velasquez S.L."/>
            <person name="Kruys A."/>
            <person name="Hutchinson M.I."/>
            <person name="Powell A.J."/>
            <person name="Barry K."/>
            <person name="Miller A.N."/>
            <person name="Grigoriev I.V."/>
            <person name="Debuchy R."/>
            <person name="Gladieux P."/>
            <person name="Hiltunen Thoren M."/>
            <person name="Johannesson H."/>
        </authorList>
    </citation>
    <scope>NUCLEOTIDE SEQUENCE</scope>
    <source>
        <strain evidence="5">CBS 508.74</strain>
    </source>
</reference>
<evidence type="ECO:0000256" key="1">
    <source>
        <dbReference type="ARBA" id="ARBA00005495"/>
    </source>
</evidence>
<reference evidence="5" key="2">
    <citation type="submission" date="2023-05" db="EMBL/GenBank/DDBJ databases">
        <authorList>
            <consortium name="Lawrence Berkeley National Laboratory"/>
            <person name="Steindorff A."/>
            <person name="Hensen N."/>
            <person name="Bonometti L."/>
            <person name="Westerberg I."/>
            <person name="Brannstrom I.O."/>
            <person name="Guillou S."/>
            <person name="Cros-Aarteil S."/>
            <person name="Calhoun S."/>
            <person name="Haridas S."/>
            <person name="Kuo A."/>
            <person name="Mondo S."/>
            <person name="Pangilinan J."/>
            <person name="Riley R."/>
            <person name="Labutti K."/>
            <person name="Andreopoulos B."/>
            <person name="Lipzen A."/>
            <person name="Chen C."/>
            <person name="Yanf M."/>
            <person name="Daum C."/>
            <person name="Ng V."/>
            <person name="Clum A."/>
            <person name="Ohm R."/>
            <person name="Martin F."/>
            <person name="Silar P."/>
            <person name="Natvig D."/>
            <person name="Lalanne C."/>
            <person name="Gautier V."/>
            <person name="Ament-Velasquez S.L."/>
            <person name="Kruys A."/>
            <person name="Hutchinson M.I."/>
            <person name="Powell A.J."/>
            <person name="Barry K."/>
            <person name="Miller A.N."/>
            <person name="Grigoriev I.V."/>
            <person name="Debuchy R."/>
            <person name="Gladieux P."/>
            <person name="Thoren M.H."/>
            <person name="Johannesson H."/>
        </authorList>
    </citation>
    <scope>NUCLEOTIDE SEQUENCE</scope>
    <source>
        <strain evidence="5">CBS 508.74</strain>
    </source>
</reference>
<name>A0AAN6T8F3_9PEZI</name>
<dbReference type="SUPFAM" id="SSF51316">
    <property type="entry name" value="Mss4-like"/>
    <property type="match status" value="1"/>
</dbReference>
<protein>
    <submittedName>
        <fullName evidence="5">Glutathione-dependent formaldehyde-activating</fullName>
    </submittedName>
</protein>
<evidence type="ECO:0000313" key="5">
    <source>
        <dbReference type="EMBL" id="KAK4108116.1"/>
    </source>
</evidence>
<sequence length="156" mass="17604">MSSSSETPKTWYTGSCHCGAVRYSVALDLSNPSFEATKCNCSICLKTNRLGVRIPDPEQSFKLLSPASLDDVPAYRFATKQSQHRFCNKCGIHLLCHGEYEYEGQVHKVFSINAVTLDPDQEGLDLREWKVRFWDGKKENWNAGPAEKPYPGGSYY</sequence>
<dbReference type="Proteomes" id="UP001302812">
    <property type="component" value="Unassembled WGS sequence"/>
</dbReference>
<dbReference type="EMBL" id="MU853366">
    <property type="protein sequence ID" value="KAK4108116.1"/>
    <property type="molecule type" value="Genomic_DNA"/>
</dbReference>
<keyword evidence="3" id="KW-0862">Zinc</keyword>
<proteinExistence type="inferred from homology"/>
<dbReference type="GO" id="GO:0046872">
    <property type="term" value="F:metal ion binding"/>
    <property type="evidence" value="ECO:0007669"/>
    <property type="project" value="UniProtKB-KW"/>
</dbReference>
<comment type="caution">
    <text evidence="5">The sequence shown here is derived from an EMBL/GenBank/DDBJ whole genome shotgun (WGS) entry which is preliminary data.</text>
</comment>
<comment type="similarity">
    <text evidence="1">Belongs to the Gfa family.</text>
</comment>
<dbReference type="GeneID" id="89938029"/>
<dbReference type="PROSITE" id="PS51891">
    <property type="entry name" value="CENP_V_GFA"/>
    <property type="match status" value="1"/>
</dbReference>
<gene>
    <name evidence="5" type="ORF">N656DRAFT_772138</name>
</gene>
<accession>A0AAN6T8F3</accession>
<evidence type="ECO:0000256" key="3">
    <source>
        <dbReference type="ARBA" id="ARBA00022833"/>
    </source>
</evidence>
<dbReference type="PANTHER" id="PTHR28620">
    <property type="entry name" value="CENTROMERE PROTEIN V"/>
    <property type="match status" value="1"/>
</dbReference>
<dbReference type="RefSeq" id="XP_064665686.1">
    <property type="nucleotide sequence ID" value="XM_064813904.1"/>
</dbReference>
<organism evidence="5 6">
    <name type="scientific">Canariomyces notabilis</name>
    <dbReference type="NCBI Taxonomy" id="2074819"/>
    <lineage>
        <taxon>Eukaryota</taxon>
        <taxon>Fungi</taxon>
        <taxon>Dikarya</taxon>
        <taxon>Ascomycota</taxon>
        <taxon>Pezizomycotina</taxon>
        <taxon>Sordariomycetes</taxon>
        <taxon>Sordariomycetidae</taxon>
        <taxon>Sordariales</taxon>
        <taxon>Chaetomiaceae</taxon>
        <taxon>Canariomyces</taxon>
    </lineage>
</organism>
<feature type="domain" description="CENP-V/GFA" evidence="4">
    <location>
        <begin position="12"/>
        <end position="135"/>
    </location>
</feature>
<dbReference type="InterPro" id="IPR006913">
    <property type="entry name" value="CENP-V/GFA"/>
</dbReference>
<dbReference type="AlphaFoldDB" id="A0AAN6T8F3"/>
<evidence type="ECO:0000256" key="2">
    <source>
        <dbReference type="ARBA" id="ARBA00022723"/>
    </source>
</evidence>
<dbReference type="Pfam" id="PF04828">
    <property type="entry name" value="GFA"/>
    <property type="match status" value="1"/>
</dbReference>
<dbReference type="Gene3D" id="2.170.150.70">
    <property type="match status" value="1"/>
</dbReference>
<keyword evidence="2" id="KW-0479">Metal-binding</keyword>